<accession>A0A5Q3Q702</accession>
<evidence type="ECO:0000256" key="1">
    <source>
        <dbReference type="ARBA" id="ARBA00001974"/>
    </source>
</evidence>
<dbReference type="Pfam" id="PF02770">
    <property type="entry name" value="Acyl-CoA_dh_M"/>
    <property type="match status" value="1"/>
</dbReference>
<feature type="domain" description="Acyl-CoA dehydrogenase/oxidase C-terminal" evidence="7">
    <location>
        <begin position="232"/>
        <end position="380"/>
    </location>
</feature>
<protein>
    <submittedName>
        <fullName evidence="10">Acyl-CoA dehydrogenase</fullName>
    </submittedName>
</protein>
<dbReference type="InterPro" id="IPR013786">
    <property type="entry name" value="AcylCoA_DH/ox_N"/>
</dbReference>
<dbReference type="SUPFAM" id="SSF47203">
    <property type="entry name" value="Acyl-CoA dehydrogenase C-terminal domain-like"/>
    <property type="match status" value="1"/>
</dbReference>
<evidence type="ECO:0000256" key="4">
    <source>
        <dbReference type="ARBA" id="ARBA00022827"/>
    </source>
</evidence>
<dbReference type="PANTHER" id="PTHR43884">
    <property type="entry name" value="ACYL-COA DEHYDROGENASE"/>
    <property type="match status" value="1"/>
</dbReference>
<keyword evidence="3 6" id="KW-0285">Flavoprotein</keyword>
<gene>
    <name evidence="10" type="ORF">GIY23_13720</name>
</gene>
<evidence type="ECO:0000313" key="11">
    <source>
        <dbReference type="Proteomes" id="UP000371041"/>
    </source>
</evidence>
<dbReference type="InterPro" id="IPR006089">
    <property type="entry name" value="Acyl-CoA_DH_CS"/>
</dbReference>
<evidence type="ECO:0000259" key="7">
    <source>
        <dbReference type="Pfam" id="PF00441"/>
    </source>
</evidence>
<dbReference type="FunFam" id="2.40.110.10:FF:000002">
    <property type="entry name" value="Acyl-CoA dehydrogenase fadE12"/>
    <property type="match status" value="1"/>
</dbReference>
<sequence>MSTVDHLDDDERLIVETVGDFVDKEVRPVAQQLEHTDTYPEALIERMKQLGIFGLAVPEEYGGTPVSTSCYVLITEELARGWMSLAGAMGGHTVVAKLLVLFGTEEQKRNYLPRMADGAVRATMALTEPGGGSDLQAMTTTARRDGDEFVVNGAKTWITNSRRSQLIALMCKTDPDARPAHQGMSILLAEHGPGLTVSRDLSKLGYKGVESCELSFEEYRTPAGSVLGEDEGAGFGQMMKGLETGRIQVAARALGVGKAALDDALRYAQERESFGKPIWKHQSVGNYLADMATKLTAARQLTLHAAREADGGRRVDMEAGMAKLFASETAMEIALNAVRVHGGYGYSTEFDVERYFRDAPLMIVGEGTNEIQRNVIAAQLVARGGLES</sequence>
<dbReference type="InterPro" id="IPR009075">
    <property type="entry name" value="AcylCo_DH/oxidase_C"/>
</dbReference>
<dbReference type="GO" id="GO:0050660">
    <property type="term" value="F:flavin adenine dinucleotide binding"/>
    <property type="evidence" value="ECO:0007669"/>
    <property type="project" value="InterPro"/>
</dbReference>
<feature type="domain" description="Acyl-CoA oxidase/dehydrogenase middle" evidence="8">
    <location>
        <begin position="124"/>
        <end position="218"/>
    </location>
</feature>
<evidence type="ECO:0000259" key="9">
    <source>
        <dbReference type="Pfam" id="PF02771"/>
    </source>
</evidence>
<dbReference type="Gene3D" id="1.10.540.10">
    <property type="entry name" value="Acyl-CoA dehydrogenase/oxidase, N-terminal domain"/>
    <property type="match status" value="1"/>
</dbReference>
<dbReference type="FunFam" id="1.20.140.10:FF:000004">
    <property type="entry name" value="Acyl-CoA dehydrogenase FadE25"/>
    <property type="match status" value="1"/>
</dbReference>
<comment type="similarity">
    <text evidence="2 6">Belongs to the acyl-CoA dehydrogenase family.</text>
</comment>
<proteinExistence type="inferred from homology"/>
<dbReference type="GO" id="GO:0003995">
    <property type="term" value="F:acyl-CoA dehydrogenase activity"/>
    <property type="evidence" value="ECO:0007669"/>
    <property type="project" value="InterPro"/>
</dbReference>
<dbReference type="Pfam" id="PF00441">
    <property type="entry name" value="Acyl-CoA_dh_1"/>
    <property type="match status" value="1"/>
</dbReference>
<evidence type="ECO:0000256" key="3">
    <source>
        <dbReference type="ARBA" id="ARBA00022630"/>
    </source>
</evidence>
<keyword evidence="4 6" id="KW-0274">FAD</keyword>
<feature type="domain" description="Acyl-CoA dehydrogenase/oxidase N-terminal" evidence="9">
    <location>
        <begin position="9"/>
        <end position="118"/>
    </location>
</feature>
<evidence type="ECO:0000256" key="5">
    <source>
        <dbReference type="ARBA" id="ARBA00023002"/>
    </source>
</evidence>
<dbReference type="InterPro" id="IPR046373">
    <property type="entry name" value="Acyl-CoA_Oxase/DH_mid-dom_sf"/>
</dbReference>
<keyword evidence="11" id="KW-1185">Reference proteome</keyword>
<comment type="cofactor">
    <cofactor evidence="1 6">
        <name>FAD</name>
        <dbReference type="ChEBI" id="CHEBI:57692"/>
    </cofactor>
</comment>
<dbReference type="Pfam" id="PF02771">
    <property type="entry name" value="Acyl-CoA_dh_N"/>
    <property type="match status" value="1"/>
</dbReference>
<dbReference type="Gene3D" id="1.20.140.10">
    <property type="entry name" value="Butyryl-CoA Dehydrogenase, subunit A, domain 3"/>
    <property type="match status" value="1"/>
</dbReference>
<dbReference type="InterPro" id="IPR006091">
    <property type="entry name" value="Acyl-CoA_Oxase/DH_mid-dom"/>
</dbReference>
<dbReference type="InterPro" id="IPR036250">
    <property type="entry name" value="AcylCo_DH-like_C"/>
</dbReference>
<dbReference type="RefSeq" id="WP_154077023.1">
    <property type="nucleotide sequence ID" value="NZ_CP045929.1"/>
</dbReference>
<dbReference type="Gene3D" id="2.40.110.10">
    <property type="entry name" value="Butyryl-CoA Dehydrogenase, subunit A, domain 2"/>
    <property type="match status" value="1"/>
</dbReference>
<dbReference type="PIRSF" id="PIRSF016578">
    <property type="entry name" value="HsaA"/>
    <property type="match status" value="1"/>
</dbReference>
<organism evidence="10 11">
    <name type="scientific">Allosaccharopolyspora coralli</name>
    <dbReference type="NCBI Taxonomy" id="2665642"/>
    <lineage>
        <taxon>Bacteria</taxon>
        <taxon>Bacillati</taxon>
        <taxon>Actinomycetota</taxon>
        <taxon>Actinomycetes</taxon>
        <taxon>Pseudonocardiales</taxon>
        <taxon>Pseudonocardiaceae</taxon>
        <taxon>Allosaccharopolyspora</taxon>
    </lineage>
</organism>
<dbReference type="KEGG" id="sace:GIY23_13720"/>
<dbReference type="Proteomes" id="UP000371041">
    <property type="component" value="Chromosome"/>
</dbReference>
<dbReference type="PROSITE" id="PS00072">
    <property type="entry name" value="ACYL_COA_DH_1"/>
    <property type="match status" value="1"/>
</dbReference>
<evidence type="ECO:0000256" key="6">
    <source>
        <dbReference type="RuleBase" id="RU362125"/>
    </source>
</evidence>
<evidence type="ECO:0000259" key="8">
    <source>
        <dbReference type="Pfam" id="PF02770"/>
    </source>
</evidence>
<evidence type="ECO:0000256" key="2">
    <source>
        <dbReference type="ARBA" id="ARBA00009347"/>
    </source>
</evidence>
<dbReference type="InterPro" id="IPR009100">
    <property type="entry name" value="AcylCoA_DH/oxidase_NM_dom_sf"/>
</dbReference>
<reference evidence="11" key="1">
    <citation type="submission" date="2019-11" db="EMBL/GenBank/DDBJ databases">
        <title>The complete genome sequence of Saccharopolyspora sp. E2A.</title>
        <authorList>
            <person name="Zhang G."/>
        </authorList>
    </citation>
    <scope>NUCLEOTIDE SEQUENCE [LARGE SCALE GENOMIC DNA]</scope>
    <source>
        <strain evidence="11">E2A</strain>
    </source>
</reference>
<evidence type="ECO:0000313" key="10">
    <source>
        <dbReference type="EMBL" id="QGK70441.1"/>
    </source>
</evidence>
<dbReference type="PANTHER" id="PTHR43884:SF12">
    <property type="entry name" value="ISOVALERYL-COA DEHYDROGENASE, MITOCHONDRIAL-RELATED"/>
    <property type="match status" value="1"/>
</dbReference>
<dbReference type="EMBL" id="CP045929">
    <property type="protein sequence ID" value="QGK70441.1"/>
    <property type="molecule type" value="Genomic_DNA"/>
</dbReference>
<dbReference type="AlphaFoldDB" id="A0A5Q3Q702"/>
<keyword evidence="5 6" id="KW-0560">Oxidoreductase</keyword>
<dbReference type="SUPFAM" id="SSF56645">
    <property type="entry name" value="Acyl-CoA dehydrogenase NM domain-like"/>
    <property type="match status" value="1"/>
</dbReference>
<name>A0A5Q3Q702_9PSEU</name>
<dbReference type="InterPro" id="IPR037069">
    <property type="entry name" value="AcylCoA_DH/ox_N_sf"/>
</dbReference>